<feature type="compositionally biased region" description="Polar residues" evidence="2">
    <location>
        <begin position="59"/>
        <end position="70"/>
    </location>
</feature>
<dbReference type="InterPro" id="IPR046347">
    <property type="entry name" value="bZIP_sf"/>
</dbReference>
<protein>
    <submittedName>
        <fullName evidence="4">Hepatic leukemia factor</fullName>
    </submittedName>
</protein>
<evidence type="ECO:0000313" key="4">
    <source>
        <dbReference type="EMBL" id="KFM68876.1"/>
    </source>
</evidence>
<dbReference type="EMBL" id="KK116826">
    <property type="protein sequence ID" value="KFM68876.1"/>
    <property type="molecule type" value="Genomic_DNA"/>
</dbReference>
<dbReference type="STRING" id="407821.A0A087TUT7"/>
<dbReference type="GO" id="GO:0000981">
    <property type="term" value="F:DNA-binding transcription factor activity, RNA polymerase II-specific"/>
    <property type="evidence" value="ECO:0007669"/>
    <property type="project" value="TreeGrafter"/>
</dbReference>
<feature type="region of interest" description="Disordered" evidence="2">
    <location>
        <begin position="41"/>
        <end position="88"/>
    </location>
</feature>
<feature type="non-terminal residue" evidence="4">
    <location>
        <position position="147"/>
    </location>
</feature>
<dbReference type="Pfam" id="PF07716">
    <property type="entry name" value="bZIP_2"/>
    <property type="match status" value="1"/>
</dbReference>
<dbReference type="AlphaFoldDB" id="A0A087TUT7"/>
<accession>A0A087TUT7</accession>
<sequence>MGLVHQGCLECGRTLNNITRPQLFTKPMIYFNSIIKHEGSTPFPSTSQEAETESRLPATGSSAPTETASLSLEKGETSRKDENYYRRRKNNNLAAKKCREAKKLKYLQLQKTVIDLELENAKLKKEADCLTAELVKTRGLLQKLKGN</sequence>
<feature type="domain" description="BZIP" evidence="3">
    <location>
        <begin position="81"/>
        <end position="144"/>
    </location>
</feature>
<evidence type="ECO:0000256" key="2">
    <source>
        <dbReference type="SAM" id="MobiDB-lite"/>
    </source>
</evidence>
<dbReference type="PROSITE" id="PS50217">
    <property type="entry name" value="BZIP"/>
    <property type="match status" value="1"/>
</dbReference>
<evidence type="ECO:0000313" key="5">
    <source>
        <dbReference type="Proteomes" id="UP000054359"/>
    </source>
</evidence>
<dbReference type="Proteomes" id="UP000054359">
    <property type="component" value="Unassembled WGS sequence"/>
</dbReference>
<reference evidence="4 5" key="1">
    <citation type="submission" date="2013-11" db="EMBL/GenBank/DDBJ databases">
        <title>Genome sequencing of Stegodyphus mimosarum.</title>
        <authorList>
            <person name="Bechsgaard J."/>
        </authorList>
    </citation>
    <scope>NUCLEOTIDE SEQUENCE [LARGE SCALE GENOMIC DNA]</scope>
</reference>
<name>A0A087TUT7_STEMI</name>
<dbReference type="GO" id="GO:0000978">
    <property type="term" value="F:RNA polymerase II cis-regulatory region sequence-specific DNA binding"/>
    <property type="evidence" value="ECO:0007669"/>
    <property type="project" value="TreeGrafter"/>
</dbReference>
<dbReference type="PANTHER" id="PTHR23334">
    <property type="entry name" value="CCAAT/ENHANCER BINDING PROTEIN"/>
    <property type="match status" value="1"/>
</dbReference>
<feature type="compositionally biased region" description="Basic and acidic residues" evidence="2">
    <location>
        <begin position="73"/>
        <end position="85"/>
    </location>
</feature>
<dbReference type="InterPro" id="IPR004827">
    <property type="entry name" value="bZIP"/>
</dbReference>
<dbReference type="SUPFAM" id="SSF57959">
    <property type="entry name" value="Leucine zipper domain"/>
    <property type="match status" value="1"/>
</dbReference>
<evidence type="ECO:0000256" key="1">
    <source>
        <dbReference type="SAM" id="Coils"/>
    </source>
</evidence>
<feature type="coiled-coil region" evidence="1">
    <location>
        <begin position="106"/>
        <end position="133"/>
    </location>
</feature>
<dbReference type="GO" id="GO:0006351">
    <property type="term" value="P:DNA-templated transcription"/>
    <property type="evidence" value="ECO:0007669"/>
    <property type="project" value="InterPro"/>
</dbReference>
<keyword evidence="5" id="KW-1185">Reference proteome</keyword>
<dbReference type="PANTHER" id="PTHR23334:SF20">
    <property type="entry name" value="BASIC LEUCINE ZIPPER 24"/>
    <property type="match status" value="1"/>
</dbReference>
<gene>
    <name evidence="4" type="ORF">X975_02432</name>
</gene>
<organism evidence="4 5">
    <name type="scientific">Stegodyphus mimosarum</name>
    <name type="common">African social velvet spider</name>
    <dbReference type="NCBI Taxonomy" id="407821"/>
    <lineage>
        <taxon>Eukaryota</taxon>
        <taxon>Metazoa</taxon>
        <taxon>Ecdysozoa</taxon>
        <taxon>Arthropoda</taxon>
        <taxon>Chelicerata</taxon>
        <taxon>Arachnida</taxon>
        <taxon>Araneae</taxon>
        <taxon>Araneomorphae</taxon>
        <taxon>Entelegynae</taxon>
        <taxon>Eresoidea</taxon>
        <taxon>Eresidae</taxon>
        <taxon>Stegodyphus</taxon>
    </lineage>
</organism>
<dbReference type="Gene3D" id="1.20.5.170">
    <property type="match status" value="1"/>
</dbReference>
<dbReference type="InterPro" id="IPR031106">
    <property type="entry name" value="C/EBP"/>
</dbReference>
<dbReference type="SMART" id="SM00338">
    <property type="entry name" value="BRLZ"/>
    <property type="match status" value="1"/>
</dbReference>
<proteinExistence type="predicted"/>
<evidence type="ECO:0000259" key="3">
    <source>
        <dbReference type="PROSITE" id="PS50217"/>
    </source>
</evidence>
<dbReference type="CDD" id="cd14695">
    <property type="entry name" value="bZIP_HLF"/>
    <property type="match status" value="1"/>
</dbReference>
<dbReference type="OrthoDB" id="6022300at2759"/>
<keyword evidence="1" id="KW-0175">Coiled coil</keyword>